<dbReference type="RefSeq" id="WP_309903086.1">
    <property type="nucleotide sequence ID" value="NZ_JAVDRF010000006.1"/>
</dbReference>
<proteinExistence type="predicted"/>
<sequence>MHSVSTTSRQKRPPLQTVQSLHIPEALLKIQTVIEVTGLSESTIRRKVAEGKFPMPVRDGNRCTRWVAGSVSNWLRAKGAK</sequence>
<dbReference type="Pfam" id="PF05930">
    <property type="entry name" value="Phage_AlpA"/>
    <property type="match status" value="1"/>
</dbReference>
<reference evidence="1 2" key="1">
    <citation type="submission" date="2023-07" db="EMBL/GenBank/DDBJ databases">
        <title>Sorghum-associated microbial communities from plants grown in Nebraska, USA.</title>
        <authorList>
            <person name="Schachtman D."/>
        </authorList>
    </citation>
    <scope>NUCLEOTIDE SEQUENCE [LARGE SCALE GENOMIC DNA]</scope>
    <source>
        <strain evidence="1 2">DS1781</strain>
    </source>
</reference>
<comment type="caution">
    <text evidence="1">The sequence shown here is derived from an EMBL/GenBank/DDBJ whole genome shotgun (WGS) entry which is preliminary data.</text>
</comment>
<evidence type="ECO:0000313" key="1">
    <source>
        <dbReference type="EMBL" id="MDR6537291.1"/>
    </source>
</evidence>
<organism evidence="1 2">
    <name type="scientific">Variovorax soli</name>
    <dbReference type="NCBI Taxonomy" id="376815"/>
    <lineage>
        <taxon>Bacteria</taxon>
        <taxon>Pseudomonadati</taxon>
        <taxon>Pseudomonadota</taxon>
        <taxon>Betaproteobacteria</taxon>
        <taxon>Burkholderiales</taxon>
        <taxon>Comamonadaceae</taxon>
        <taxon>Variovorax</taxon>
    </lineage>
</organism>
<dbReference type="Proteomes" id="UP001184230">
    <property type="component" value="Unassembled WGS sequence"/>
</dbReference>
<keyword evidence="2" id="KW-1185">Reference proteome</keyword>
<dbReference type="EMBL" id="JAVDRF010000006">
    <property type="protein sequence ID" value="MDR6537291.1"/>
    <property type="molecule type" value="Genomic_DNA"/>
</dbReference>
<dbReference type="InterPro" id="IPR010260">
    <property type="entry name" value="AlpA"/>
</dbReference>
<dbReference type="Gene3D" id="1.10.238.160">
    <property type="match status" value="1"/>
</dbReference>
<evidence type="ECO:0000313" key="2">
    <source>
        <dbReference type="Proteomes" id="UP001184230"/>
    </source>
</evidence>
<protein>
    <submittedName>
        <fullName evidence="1">Prophage regulatory protein</fullName>
    </submittedName>
</protein>
<accession>A0ABU1NFV1</accession>
<name>A0ABU1NFV1_9BURK</name>
<gene>
    <name evidence="1" type="ORF">J2739_003068</name>
</gene>